<feature type="transmembrane region" description="Helical" evidence="5">
    <location>
        <begin position="71"/>
        <end position="91"/>
    </location>
</feature>
<evidence type="ECO:0000256" key="2">
    <source>
        <dbReference type="ARBA" id="ARBA00022692"/>
    </source>
</evidence>
<protein>
    <recommendedName>
        <fullName evidence="6">G-protein coupled receptors family 1 profile domain-containing protein</fullName>
    </recommendedName>
</protein>
<evidence type="ECO:0000256" key="4">
    <source>
        <dbReference type="ARBA" id="ARBA00023136"/>
    </source>
</evidence>
<keyword evidence="8" id="KW-1185">Reference proteome</keyword>
<dbReference type="Gene3D" id="1.20.1070.10">
    <property type="entry name" value="Rhodopsin 7-helix transmembrane proteins"/>
    <property type="match status" value="1"/>
</dbReference>
<feature type="transmembrane region" description="Helical" evidence="5">
    <location>
        <begin position="153"/>
        <end position="171"/>
    </location>
</feature>
<feature type="transmembrane region" description="Helical" evidence="5">
    <location>
        <begin position="111"/>
        <end position="133"/>
    </location>
</feature>
<reference evidence="7" key="1">
    <citation type="submission" date="2021-02" db="EMBL/GenBank/DDBJ databases">
        <authorList>
            <person name="Nowell W R."/>
        </authorList>
    </citation>
    <scope>NUCLEOTIDE SEQUENCE</scope>
</reference>
<evidence type="ECO:0000256" key="1">
    <source>
        <dbReference type="ARBA" id="ARBA00004370"/>
    </source>
</evidence>
<gene>
    <name evidence="7" type="ORF">XAT740_LOCUS35255</name>
</gene>
<evidence type="ECO:0000256" key="5">
    <source>
        <dbReference type="SAM" id="Phobius"/>
    </source>
</evidence>
<accession>A0A815MEX5</accession>
<feature type="transmembrane region" description="Helical" evidence="5">
    <location>
        <begin position="242"/>
        <end position="263"/>
    </location>
</feature>
<dbReference type="GO" id="GO:0016020">
    <property type="term" value="C:membrane"/>
    <property type="evidence" value="ECO:0007669"/>
    <property type="project" value="UniProtKB-SubCell"/>
</dbReference>
<dbReference type="PANTHER" id="PTHR37574:SF1">
    <property type="entry name" value="LIPASE B"/>
    <property type="match status" value="1"/>
</dbReference>
<dbReference type="Gene3D" id="3.40.50.1820">
    <property type="entry name" value="alpha/beta hydrolase"/>
    <property type="match status" value="1"/>
</dbReference>
<feature type="transmembrane region" description="Helical" evidence="5">
    <location>
        <begin position="22"/>
        <end position="40"/>
    </location>
</feature>
<keyword evidence="3 5" id="KW-1133">Transmembrane helix</keyword>
<sequence length="673" mass="77524">MASFLVSTLAFAQIILVQYVETIFFVLGTIGSILNILLFSQQKFRSNSCSICKSAQCFFNLINFLSISKDFLASSIATLILLFPGVIPQVYALTNSPNPVFNQAFCRARSYLTQMSAMLCRWLLTVACIDRCLLTFTNPHLRHLATVPIARKIVLLLVIMWLLIPIHILIFADVRRIGYILCTMATDASAIYHTIYTILAGGVFPPLIMLICTRVLWKSLQAKRQRQELTQIRQKKREIRDVQILAMLLLQVFIFILFTLPYMMFNLYLVFTRYVTNKSADRLAIEAFLQLFTEITMFAYLSTTFYSNTLVSQTFRNELITLITCNHGQKFCKKRRIAPHNLTSSTIYPPLDRPGPSYTVPRRNLSQSLVCYAGTNYHKRWILFLPGSTEEVHELYSWNWMNIMKKRHWPFCTLQLPENGLGDLQIAAEYIVHSVRKLHRRAVREKKKGIRSKTRIHIIGHSLGGALPRFALRFWPDIRSMVYQLIAFGATNHGTSMADTACQAFRCPISVTQQRINSSFLCAMNSYQESFSSIRYINILSKFDEIVRPVESSEIHGETVTNIYIQDICPLRIFSEHLGAGIYDYCGYFLTMNALNSRSLKNISKEECCSQILMPGIDTPTTEFLSKVLYSAEEHARQLLMHFGEIKDEPELRCVFRMDCLTRKKRVKQMRLR</sequence>
<comment type="subcellular location">
    <subcellularLocation>
        <location evidence="1">Membrane</location>
    </subcellularLocation>
</comment>
<keyword evidence="2 5" id="KW-0812">Transmembrane</keyword>
<evidence type="ECO:0000259" key="6">
    <source>
        <dbReference type="PROSITE" id="PS50262"/>
    </source>
</evidence>
<name>A0A815MEX5_ADIRI</name>
<feature type="domain" description="G-protein coupled receptors family 1 profile" evidence="6">
    <location>
        <begin position="31"/>
        <end position="311"/>
    </location>
</feature>
<dbReference type="GO" id="GO:0004930">
    <property type="term" value="F:G protein-coupled receptor activity"/>
    <property type="evidence" value="ECO:0007669"/>
    <property type="project" value="InterPro"/>
</dbReference>
<proteinExistence type="predicted"/>
<evidence type="ECO:0000313" key="8">
    <source>
        <dbReference type="Proteomes" id="UP000663828"/>
    </source>
</evidence>
<comment type="caution">
    <text evidence="7">The sequence shown here is derived from an EMBL/GenBank/DDBJ whole genome shotgun (WGS) entry which is preliminary data.</text>
</comment>
<dbReference type="Pfam" id="PF00001">
    <property type="entry name" value="7tm_1"/>
    <property type="match status" value="1"/>
</dbReference>
<dbReference type="InterPro" id="IPR029058">
    <property type="entry name" value="AB_hydrolase_fold"/>
</dbReference>
<dbReference type="PROSITE" id="PS50262">
    <property type="entry name" value="G_PROTEIN_RECEP_F1_2"/>
    <property type="match status" value="1"/>
</dbReference>
<keyword evidence="4 5" id="KW-0472">Membrane</keyword>
<dbReference type="InterPro" id="IPR053228">
    <property type="entry name" value="Stereospecific_Lipase"/>
</dbReference>
<dbReference type="SUPFAM" id="SSF81321">
    <property type="entry name" value="Family A G protein-coupled receptor-like"/>
    <property type="match status" value="1"/>
</dbReference>
<dbReference type="AlphaFoldDB" id="A0A815MEX5"/>
<dbReference type="InterPro" id="IPR017452">
    <property type="entry name" value="GPCR_Rhodpsn_7TM"/>
</dbReference>
<dbReference type="InterPro" id="IPR000276">
    <property type="entry name" value="GPCR_Rhodpsn"/>
</dbReference>
<dbReference type="EMBL" id="CAJNOR010003517">
    <property type="protein sequence ID" value="CAF1421601.1"/>
    <property type="molecule type" value="Genomic_DNA"/>
</dbReference>
<dbReference type="SUPFAM" id="SSF53474">
    <property type="entry name" value="alpha/beta-Hydrolases"/>
    <property type="match status" value="1"/>
</dbReference>
<dbReference type="Proteomes" id="UP000663828">
    <property type="component" value="Unassembled WGS sequence"/>
</dbReference>
<evidence type="ECO:0000256" key="3">
    <source>
        <dbReference type="ARBA" id="ARBA00022989"/>
    </source>
</evidence>
<feature type="transmembrane region" description="Helical" evidence="5">
    <location>
        <begin position="191"/>
        <end position="217"/>
    </location>
</feature>
<organism evidence="7 8">
    <name type="scientific">Adineta ricciae</name>
    <name type="common">Rotifer</name>
    <dbReference type="NCBI Taxonomy" id="249248"/>
    <lineage>
        <taxon>Eukaryota</taxon>
        <taxon>Metazoa</taxon>
        <taxon>Spiralia</taxon>
        <taxon>Gnathifera</taxon>
        <taxon>Rotifera</taxon>
        <taxon>Eurotatoria</taxon>
        <taxon>Bdelloidea</taxon>
        <taxon>Adinetida</taxon>
        <taxon>Adinetidae</taxon>
        <taxon>Adineta</taxon>
    </lineage>
</organism>
<dbReference type="PANTHER" id="PTHR37574">
    <property type="entry name" value="LIPASE B"/>
    <property type="match status" value="1"/>
</dbReference>
<dbReference type="CDD" id="cd00637">
    <property type="entry name" value="7tm_classA_rhodopsin-like"/>
    <property type="match status" value="1"/>
</dbReference>
<evidence type="ECO:0000313" key="7">
    <source>
        <dbReference type="EMBL" id="CAF1421601.1"/>
    </source>
</evidence>